<dbReference type="InterPro" id="IPR016064">
    <property type="entry name" value="NAD/diacylglycerol_kinase_sf"/>
</dbReference>
<dbReference type="InterPro" id="IPR005218">
    <property type="entry name" value="Diacylglycerol/lipid_kinase"/>
</dbReference>
<protein>
    <submittedName>
        <fullName evidence="12">Lipid kinase</fullName>
    </submittedName>
</protein>
<dbReference type="InterPro" id="IPR050187">
    <property type="entry name" value="Lipid_Phosphate_FormReg"/>
</dbReference>
<sequence>MKGMKYKKGLLLYNGNSGNQEIHSLIGSIMQTLSRELEEVHVYQTFYAQHAKELCRTFGEQVDLVIILGGDGTIHECINGLSNLLKRPTLAILPGGTCNDFSRSLNISQNIEMAIEELIRGEEVLVDIGKVNKDYFLNFFGIGLVAETSNNIKLGEKNVLGKASYLLSAVRTLKQADLFFLKIEADGKVIELQAAMVLVANGKYLGGKMLPFQAIDYMDGYLDVFIIKNPNFQAVKDIFSMRKVASDEIVQEEIIYYRVKEVKITAEENLDVDMDGEIYTTTPSDIKVLPGHLRFLKPVGIA</sequence>
<keyword evidence="3" id="KW-0444">Lipid biosynthesis</keyword>
<evidence type="ECO:0000259" key="11">
    <source>
        <dbReference type="PROSITE" id="PS50146"/>
    </source>
</evidence>
<evidence type="ECO:0000256" key="2">
    <source>
        <dbReference type="ARBA" id="ARBA00005983"/>
    </source>
</evidence>
<evidence type="ECO:0000256" key="6">
    <source>
        <dbReference type="ARBA" id="ARBA00022777"/>
    </source>
</evidence>
<keyword evidence="13" id="KW-1185">Reference proteome</keyword>
<dbReference type="SUPFAM" id="SSF111331">
    <property type="entry name" value="NAD kinase/diacylglycerol kinase-like"/>
    <property type="match status" value="1"/>
</dbReference>
<keyword evidence="10" id="KW-1208">Phospholipid metabolism</keyword>
<dbReference type="GO" id="GO:0008654">
    <property type="term" value="P:phospholipid biosynthetic process"/>
    <property type="evidence" value="ECO:0007669"/>
    <property type="project" value="UniProtKB-KW"/>
</dbReference>
<comment type="cofactor">
    <cofactor evidence="1">
        <name>Mg(2+)</name>
        <dbReference type="ChEBI" id="CHEBI:18420"/>
    </cofactor>
</comment>
<evidence type="ECO:0000256" key="7">
    <source>
        <dbReference type="ARBA" id="ARBA00022840"/>
    </source>
</evidence>
<dbReference type="GO" id="GO:0005886">
    <property type="term" value="C:plasma membrane"/>
    <property type="evidence" value="ECO:0007669"/>
    <property type="project" value="TreeGrafter"/>
</dbReference>
<keyword evidence="4" id="KW-0808">Transferase</keyword>
<organism evidence="12 13">
    <name type="scientific">Niallia nealsonii</name>
    <dbReference type="NCBI Taxonomy" id="115979"/>
    <lineage>
        <taxon>Bacteria</taxon>
        <taxon>Bacillati</taxon>
        <taxon>Bacillota</taxon>
        <taxon>Bacilli</taxon>
        <taxon>Bacillales</taxon>
        <taxon>Bacillaceae</taxon>
        <taxon>Niallia</taxon>
    </lineage>
</organism>
<dbReference type="PROSITE" id="PS50146">
    <property type="entry name" value="DAGK"/>
    <property type="match status" value="1"/>
</dbReference>
<keyword evidence="6 12" id="KW-0418">Kinase</keyword>
<reference evidence="12 13" key="1">
    <citation type="journal article" date="2003" name="Int. J. Syst. Evol. Microbiol.">
        <title>Bacillus nealsonii sp. nov., isolated from a spacecraft-assembly facility, whose spores are gamma-radiation resistant.</title>
        <authorList>
            <person name="Venkateswaran K."/>
            <person name="Kempf M."/>
            <person name="Chen F."/>
            <person name="Satomi M."/>
            <person name="Nicholson W."/>
            <person name="Kern R."/>
        </authorList>
    </citation>
    <scope>NUCLEOTIDE SEQUENCE [LARGE SCALE GENOMIC DNA]</scope>
    <source>
        <strain evidence="12 13">FO-92</strain>
    </source>
</reference>
<name>A0A2N0Z2D0_9BACI</name>
<dbReference type="EMBL" id="PISE01000021">
    <property type="protein sequence ID" value="PKG23660.1"/>
    <property type="molecule type" value="Genomic_DNA"/>
</dbReference>
<dbReference type="GO" id="GO:0005524">
    <property type="term" value="F:ATP binding"/>
    <property type="evidence" value="ECO:0007669"/>
    <property type="project" value="UniProtKB-KW"/>
</dbReference>
<evidence type="ECO:0000256" key="1">
    <source>
        <dbReference type="ARBA" id="ARBA00001946"/>
    </source>
</evidence>
<dbReference type="InterPro" id="IPR017438">
    <property type="entry name" value="ATP-NAD_kinase_N"/>
</dbReference>
<keyword evidence="7" id="KW-0067">ATP-binding</keyword>
<dbReference type="NCBIfam" id="TIGR00147">
    <property type="entry name" value="YegS/Rv2252/BmrU family lipid kinase"/>
    <property type="match status" value="1"/>
</dbReference>
<feature type="domain" description="DAGKc" evidence="11">
    <location>
        <begin position="4"/>
        <end position="135"/>
    </location>
</feature>
<comment type="caution">
    <text evidence="12">The sequence shown here is derived from an EMBL/GenBank/DDBJ whole genome shotgun (WGS) entry which is preliminary data.</text>
</comment>
<evidence type="ECO:0000313" key="13">
    <source>
        <dbReference type="Proteomes" id="UP000233375"/>
    </source>
</evidence>
<dbReference type="Pfam" id="PF19279">
    <property type="entry name" value="YegS_C"/>
    <property type="match status" value="1"/>
</dbReference>
<dbReference type="InterPro" id="IPR001206">
    <property type="entry name" value="Diacylglycerol_kinase_cat_dom"/>
</dbReference>
<dbReference type="PANTHER" id="PTHR12358">
    <property type="entry name" value="SPHINGOSINE KINASE"/>
    <property type="match status" value="1"/>
</dbReference>
<gene>
    <name evidence="12" type="ORF">CWS01_10575</name>
</gene>
<evidence type="ECO:0000256" key="5">
    <source>
        <dbReference type="ARBA" id="ARBA00022741"/>
    </source>
</evidence>
<dbReference type="Gene3D" id="2.60.200.40">
    <property type="match status" value="1"/>
</dbReference>
<dbReference type="PANTHER" id="PTHR12358:SF107">
    <property type="entry name" value="LIPID KINASE BMRU-RELATED"/>
    <property type="match status" value="1"/>
</dbReference>
<evidence type="ECO:0000256" key="9">
    <source>
        <dbReference type="ARBA" id="ARBA00023209"/>
    </source>
</evidence>
<dbReference type="Pfam" id="PF00781">
    <property type="entry name" value="DAGK_cat"/>
    <property type="match status" value="1"/>
</dbReference>
<accession>A0A2N0Z2D0</accession>
<evidence type="ECO:0000256" key="4">
    <source>
        <dbReference type="ARBA" id="ARBA00022679"/>
    </source>
</evidence>
<dbReference type="SMART" id="SM00046">
    <property type="entry name" value="DAGKc"/>
    <property type="match status" value="1"/>
</dbReference>
<evidence type="ECO:0000256" key="10">
    <source>
        <dbReference type="ARBA" id="ARBA00023264"/>
    </source>
</evidence>
<dbReference type="Gene3D" id="3.40.50.10330">
    <property type="entry name" value="Probable inorganic polyphosphate/atp-NAD kinase, domain 1"/>
    <property type="match status" value="1"/>
</dbReference>
<keyword evidence="5" id="KW-0547">Nucleotide-binding</keyword>
<evidence type="ECO:0000313" key="12">
    <source>
        <dbReference type="EMBL" id="PKG23660.1"/>
    </source>
</evidence>
<proteinExistence type="inferred from homology"/>
<dbReference type="Proteomes" id="UP000233375">
    <property type="component" value="Unassembled WGS sequence"/>
</dbReference>
<comment type="similarity">
    <text evidence="2">Belongs to the diacylglycerol/lipid kinase family.</text>
</comment>
<keyword evidence="8" id="KW-0443">Lipid metabolism</keyword>
<dbReference type="AlphaFoldDB" id="A0A2N0Z2D0"/>
<dbReference type="GO" id="GO:0004143">
    <property type="term" value="F:ATP-dependent diacylglycerol kinase activity"/>
    <property type="evidence" value="ECO:0007669"/>
    <property type="project" value="TreeGrafter"/>
</dbReference>
<evidence type="ECO:0000256" key="3">
    <source>
        <dbReference type="ARBA" id="ARBA00022516"/>
    </source>
</evidence>
<keyword evidence="9" id="KW-0594">Phospholipid biosynthesis</keyword>
<evidence type="ECO:0000256" key="8">
    <source>
        <dbReference type="ARBA" id="ARBA00023098"/>
    </source>
</evidence>
<dbReference type="InterPro" id="IPR045540">
    <property type="entry name" value="YegS/DAGK_C"/>
</dbReference>